<feature type="region of interest" description="Disordered" evidence="1">
    <location>
        <begin position="137"/>
        <end position="156"/>
    </location>
</feature>
<feature type="compositionally biased region" description="Polar residues" evidence="1">
    <location>
        <begin position="146"/>
        <end position="156"/>
    </location>
</feature>
<sequence>MECPYKSPSLFIALLFLSLLSFVLHRPILIRYPIPTKETGKELLWASKCGRLFRSDDGDGRLALELHSETIYPSCGGIILRCTFTVVKFQSDDGARSAKLPAPSLNSESQSWSKNLSGQFQKAQTQLACIVPLWSSSAKRPAPSSDPESYSWSKCI</sequence>
<keyword evidence="4" id="KW-1185">Reference proteome</keyword>
<dbReference type="EMBL" id="BGZK01000518">
    <property type="protein sequence ID" value="GBP48170.1"/>
    <property type="molecule type" value="Genomic_DNA"/>
</dbReference>
<dbReference type="Proteomes" id="UP000299102">
    <property type="component" value="Unassembled WGS sequence"/>
</dbReference>
<comment type="caution">
    <text evidence="3">The sequence shown here is derived from an EMBL/GenBank/DDBJ whole genome shotgun (WGS) entry which is preliminary data.</text>
</comment>
<feature type="chain" id="PRO_5020021741" evidence="2">
    <location>
        <begin position="26"/>
        <end position="156"/>
    </location>
</feature>
<name>A0A4C1WB96_EUMVA</name>
<accession>A0A4C1WB96</accession>
<evidence type="ECO:0000313" key="3">
    <source>
        <dbReference type="EMBL" id="GBP48170.1"/>
    </source>
</evidence>
<feature type="signal peptide" evidence="2">
    <location>
        <begin position="1"/>
        <end position="25"/>
    </location>
</feature>
<evidence type="ECO:0000256" key="2">
    <source>
        <dbReference type="SAM" id="SignalP"/>
    </source>
</evidence>
<evidence type="ECO:0000256" key="1">
    <source>
        <dbReference type="SAM" id="MobiDB-lite"/>
    </source>
</evidence>
<protein>
    <submittedName>
        <fullName evidence="3">Uncharacterized protein</fullName>
    </submittedName>
</protein>
<reference evidence="3 4" key="1">
    <citation type="journal article" date="2019" name="Commun. Biol.">
        <title>The bagworm genome reveals a unique fibroin gene that provides high tensile strength.</title>
        <authorList>
            <person name="Kono N."/>
            <person name="Nakamura H."/>
            <person name="Ohtoshi R."/>
            <person name="Tomita M."/>
            <person name="Numata K."/>
            <person name="Arakawa K."/>
        </authorList>
    </citation>
    <scope>NUCLEOTIDE SEQUENCE [LARGE SCALE GENOMIC DNA]</scope>
</reference>
<organism evidence="3 4">
    <name type="scientific">Eumeta variegata</name>
    <name type="common">Bagworm moth</name>
    <name type="synonym">Eumeta japonica</name>
    <dbReference type="NCBI Taxonomy" id="151549"/>
    <lineage>
        <taxon>Eukaryota</taxon>
        <taxon>Metazoa</taxon>
        <taxon>Ecdysozoa</taxon>
        <taxon>Arthropoda</taxon>
        <taxon>Hexapoda</taxon>
        <taxon>Insecta</taxon>
        <taxon>Pterygota</taxon>
        <taxon>Neoptera</taxon>
        <taxon>Endopterygota</taxon>
        <taxon>Lepidoptera</taxon>
        <taxon>Glossata</taxon>
        <taxon>Ditrysia</taxon>
        <taxon>Tineoidea</taxon>
        <taxon>Psychidae</taxon>
        <taxon>Oiketicinae</taxon>
        <taxon>Eumeta</taxon>
    </lineage>
</organism>
<dbReference type="AlphaFoldDB" id="A0A4C1WB96"/>
<evidence type="ECO:0000313" key="4">
    <source>
        <dbReference type="Proteomes" id="UP000299102"/>
    </source>
</evidence>
<gene>
    <name evidence="3" type="ORF">EVAR_27556_1</name>
</gene>
<keyword evidence="2" id="KW-0732">Signal</keyword>
<proteinExistence type="predicted"/>